<dbReference type="Proteomes" id="UP000494256">
    <property type="component" value="Unassembled WGS sequence"/>
</dbReference>
<reference evidence="3 4" key="1">
    <citation type="submission" date="2020-04" db="EMBL/GenBank/DDBJ databases">
        <authorList>
            <person name="Wallbank WR R."/>
            <person name="Pardo Diaz C."/>
            <person name="Kozak K."/>
            <person name="Martin S."/>
            <person name="Jiggins C."/>
            <person name="Moest M."/>
            <person name="Warren A I."/>
            <person name="Byers J.R.P. K."/>
            <person name="Montejo-Kovacevich G."/>
            <person name="Yen C E."/>
        </authorList>
    </citation>
    <scope>NUCLEOTIDE SEQUENCE [LARGE SCALE GENOMIC DNA]</scope>
</reference>
<gene>
    <name evidence="3" type="ORF">APLA_LOCUS9902</name>
</gene>
<dbReference type="EMBL" id="CADEBD010000312">
    <property type="protein sequence ID" value="CAB3242291.1"/>
    <property type="molecule type" value="Genomic_DNA"/>
</dbReference>
<feature type="coiled-coil region" evidence="1">
    <location>
        <begin position="82"/>
        <end position="109"/>
    </location>
</feature>
<keyword evidence="1" id="KW-0175">Coiled coil</keyword>
<name>A0A8S1A715_ARCPL</name>
<protein>
    <submittedName>
        <fullName evidence="3">Uncharacterized protein</fullName>
    </submittedName>
</protein>
<dbReference type="AlphaFoldDB" id="A0A8S1A715"/>
<sequence length="130" mass="15334">MSLERTPPKSNSGSHPNLTFLADDDPRMNVSSRKRKTPDSEAHMYNELRQELTASLASYRRELRDSFSEFQQNIMTSFEGMLNKQYENIQKLQQDYNAMKTEISDIKQLTIYSMNNPTYFQTCLHRERKV</sequence>
<dbReference type="OrthoDB" id="6618046at2759"/>
<comment type="caution">
    <text evidence="3">The sequence shown here is derived from an EMBL/GenBank/DDBJ whole genome shotgun (WGS) entry which is preliminary data.</text>
</comment>
<evidence type="ECO:0000256" key="1">
    <source>
        <dbReference type="SAM" id="Coils"/>
    </source>
</evidence>
<feature type="compositionally biased region" description="Polar residues" evidence="2">
    <location>
        <begin position="8"/>
        <end position="17"/>
    </location>
</feature>
<evidence type="ECO:0000256" key="2">
    <source>
        <dbReference type="SAM" id="MobiDB-lite"/>
    </source>
</evidence>
<evidence type="ECO:0000313" key="4">
    <source>
        <dbReference type="Proteomes" id="UP000494256"/>
    </source>
</evidence>
<feature type="region of interest" description="Disordered" evidence="2">
    <location>
        <begin position="1"/>
        <end position="40"/>
    </location>
</feature>
<organism evidence="3 4">
    <name type="scientific">Arctia plantaginis</name>
    <name type="common">Wood tiger moth</name>
    <name type="synonym">Phalaena plantaginis</name>
    <dbReference type="NCBI Taxonomy" id="874455"/>
    <lineage>
        <taxon>Eukaryota</taxon>
        <taxon>Metazoa</taxon>
        <taxon>Ecdysozoa</taxon>
        <taxon>Arthropoda</taxon>
        <taxon>Hexapoda</taxon>
        <taxon>Insecta</taxon>
        <taxon>Pterygota</taxon>
        <taxon>Neoptera</taxon>
        <taxon>Endopterygota</taxon>
        <taxon>Lepidoptera</taxon>
        <taxon>Glossata</taxon>
        <taxon>Ditrysia</taxon>
        <taxon>Noctuoidea</taxon>
        <taxon>Erebidae</taxon>
        <taxon>Arctiinae</taxon>
        <taxon>Arctia</taxon>
    </lineage>
</organism>
<evidence type="ECO:0000313" key="3">
    <source>
        <dbReference type="EMBL" id="CAB3242291.1"/>
    </source>
</evidence>
<proteinExistence type="predicted"/>
<accession>A0A8S1A715</accession>